<dbReference type="AlphaFoldDB" id="A0A2T0VAC4"/>
<name>A0A2T0VAC4_9MICO</name>
<gene>
    <name evidence="1" type="ORF">B0I08_10733</name>
</gene>
<proteinExistence type="predicted"/>
<dbReference type="EMBL" id="PVTL01000007">
    <property type="protein sequence ID" value="PRY67140.1"/>
    <property type="molecule type" value="Genomic_DNA"/>
</dbReference>
<dbReference type="OrthoDB" id="3746081at2"/>
<sequence length="155" mass="17640">MTTQPITIAHILTHFFAAYLDGKTGVTRRRTDEAIHQLRACIDAEAERILEEDDLRLLAAERQFDEYEAVARVMQADDLVFLLSIFVEPQWQPNDRLQRAAQLQLTEKLLAFILTRRLVDRRELACPILDVQAGISRGRAELRSQRASAQGRGVG</sequence>
<dbReference type="Proteomes" id="UP000237983">
    <property type="component" value="Unassembled WGS sequence"/>
</dbReference>
<evidence type="ECO:0000313" key="1">
    <source>
        <dbReference type="EMBL" id="PRY67140.1"/>
    </source>
</evidence>
<accession>A0A2T0VAC4</accession>
<keyword evidence="2" id="KW-1185">Reference proteome</keyword>
<dbReference type="RefSeq" id="WP_106213608.1">
    <property type="nucleotide sequence ID" value="NZ_PVTL01000007.1"/>
</dbReference>
<evidence type="ECO:0000313" key="2">
    <source>
        <dbReference type="Proteomes" id="UP000237983"/>
    </source>
</evidence>
<protein>
    <submittedName>
        <fullName evidence="1">Uncharacterized protein</fullName>
    </submittedName>
</protein>
<reference evidence="1 2" key="1">
    <citation type="submission" date="2018-03" db="EMBL/GenBank/DDBJ databases">
        <title>Genomic Encyclopedia of Type Strains, Phase III (KMG-III): the genomes of soil and plant-associated and newly described type strains.</title>
        <authorList>
            <person name="Whitman W."/>
        </authorList>
    </citation>
    <scope>NUCLEOTIDE SEQUENCE [LARGE SCALE GENOMIC DNA]</scope>
    <source>
        <strain evidence="1 2">CGMCC 1.12484</strain>
    </source>
</reference>
<organism evidence="1 2">
    <name type="scientific">Glaciihabitans tibetensis</name>
    <dbReference type="NCBI Taxonomy" id="1266600"/>
    <lineage>
        <taxon>Bacteria</taxon>
        <taxon>Bacillati</taxon>
        <taxon>Actinomycetota</taxon>
        <taxon>Actinomycetes</taxon>
        <taxon>Micrococcales</taxon>
        <taxon>Microbacteriaceae</taxon>
        <taxon>Glaciihabitans</taxon>
    </lineage>
</organism>
<comment type="caution">
    <text evidence="1">The sequence shown here is derived from an EMBL/GenBank/DDBJ whole genome shotgun (WGS) entry which is preliminary data.</text>
</comment>